<proteinExistence type="predicted"/>
<evidence type="ECO:0000256" key="1">
    <source>
        <dbReference type="ARBA" id="ARBA00004141"/>
    </source>
</evidence>
<feature type="transmembrane region" description="Helical" evidence="5">
    <location>
        <begin position="302"/>
        <end position="326"/>
    </location>
</feature>
<dbReference type="GO" id="GO:0016874">
    <property type="term" value="F:ligase activity"/>
    <property type="evidence" value="ECO:0007669"/>
    <property type="project" value="UniProtKB-KW"/>
</dbReference>
<keyword evidence="2 5" id="KW-0812">Transmembrane</keyword>
<evidence type="ECO:0000313" key="8">
    <source>
        <dbReference type="Proteomes" id="UP001235344"/>
    </source>
</evidence>
<keyword evidence="7" id="KW-0436">Ligase</keyword>
<evidence type="ECO:0000313" key="7">
    <source>
        <dbReference type="EMBL" id="WLI73382.1"/>
    </source>
</evidence>
<feature type="transmembrane region" description="Helical" evidence="5">
    <location>
        <begin position="16"/>
        <end position="35"/>
    </location>
</feature>
<reference evidence="7 8" key="1">
    <citation type="submission" date="2023-08" db="EMBL/GenBank/DDBJ databases">
        <title>Transcriptome Analysis of Halomonas alkalicola CICC 11012s to Identify the Genes Involved in Alkaline Tolerances.</title>
        <authorList>
            <person name="Zhai L."/>
        </authorList>
    </citation>
    <scope>NUCLEOTIDE SEQUENCE [LARGE SCALE GENOMIC DNA]</scope>
    <source>
        <strain evidence="7 8">CICC 11012s</strain>
    </source>
</reference>
<organism evidence="7 8">
    <name type="scientific">Halomonas alkalicola</name>
    <dbReference type="NCBI Taxonomy" id="1930622"/>
    <lineage>
        <taxon>Bacteria</taxon>
        <taxon>Pseudomonadati</taxon>
        <taxon>Pseudomonadota</taxon>
        <taxon>Gammaproteobacteria</taxon>
        <taxon>Oceanospirillales</taxon>
        <taxon>Halomonadaceae</taxon>
        <taxon>Halomonas</taxon>
    </lineage>
</organism>
<keyword evidence="3 5" id="KW-1133">Transmembrane helix</keyword>
<evidence type="ECO:0000259" key="6">
    <source>
        <dbReference type="Pfam" id="PF04932"/>
    </source>
</evidence>
<feature type="transmembrane region" description="Helical" evidence="5">
    <location>
        <begin position="338"/>
        <end position="354"/>
    </location>
</feature>
<accession>A0ABY9H4I4</accession>
<dbReference type="Pfam" id="PF04932">
    <property type="entry name" value="Wzy_C"/>
    <property type="match status" value="1"/>
</dbReference>
<evidence type="ECO:0000256" key="2">
    <source>
        <dbReference type="ARBA" id="ARBA00022692"/>
    </source>
</evidence>
<feature type="domain" description="O-antigen ligase-related" evidence="6">
    <location>
        <begin position="167"/>
        <end position="319"/>
    </location>
</feature>
<feature type="transmembrane region" description="Helical" evidence="5">
    <location>
        <begin position="208"/>
        <end position="228"/>
    </location>
</feature>
<feature type="transmembrane region" description="Helical" evidence="5">
    <location>
        <begin position="141"/>
        <end position="157"/>
    </location>
</feature>
<name>A0ABY9H4I4_9GAMM</name>
<feature type="transmembrane region" description="Helical" evidence="5">
    <location>
        <begin position="74"/>
        <end position="95"/>
    </location>
</feature>
<sequence>MSKLIFFMLPFDFMRVFWIITPFDLVAVIYLLYLATEKKLSDKLLLTFVILLFPIFSIIAAGGIKNSFVADQHFILVMGLFVSAVKGFVVVDVVVREKKIDLHALAIGFLVLNFVSLALILQGYGFSGSGRAQGVLNQSNALGVFQSFVFSLALVIIFKYRILGALLLFSSILLSIASGSRGSFVTMGVVLMFYLFLMARLDKKSNIAVLFTVTFIAVLMTLGVNYFVEYFDRVGFAGASRVGDFLMTVFGHEGGFRQEFEEARGNLNLAAWDYFLLNPSIIGVGYGEALSVLDGGARPHNIIFLSLIELGFLGSFYFLIILAVSGYYSLRLALSSRSNIWLFLFYVCFCLAAFRTPFYFLAAMPWFVIIGSWYFGYIRKQAVI</sequence>
<comment type="subcellular location">
    <subcellularLocation>
        <location evidence="1">Membrane</location>
        <topology evidence="1">Multi-pass membrane protein</topology>
    </subcellularLocation>
</comment>
<feature type="transmembrane region" description="Helical" evidence="5">
    <location>
        <begin position="184"/>
        <end position="201"/>
    </location>
</feature>
<gene>
    <name evidence="7" type="ORF">B6N23_00020</name>
</gene>
<dbReference type="RefSeq" id="WP_305500986.1">
    <property type="nucleotide sequence ID" value="NZ_CP131913.1"/>
</dbReference>
<evidence type="ECO:0000256" key="4">
    <source>
        <dbReference type="ARBA" id="ARBA00023136"/>
    </source>
</evidence>
<feature type="transmembrane region" description="Helical" evidence="5">
    <location>
        <begin position="360"/>
        <end position="378"/>
    </location>
</feature>
<dbReference type="InterPro" id="IPR007016">
    <property type="entry name" value="O-antigen_ligase-rel_domated"/>
</dbReference>
<keyword evidence="8" id="KW-1185">Reference proteome</keyword>
<evidence type="ECO:0000256" key="5">
    <source>
        <dbReference type="SAM" id="Phobius"/>
    </source>
</evidence>
<evidence type="ECO:0000256" key="3">
    <source>
        <dbReference type="ARBA" id="ARBA00022989"/>
    </source>
</evidence>
<feature type="transmembrane region" description="Helical" evidence="5">
    <location>
        <begin position="44"/>
        <end position="62"/>
    </location>
</feature>
<dbReference type="Proteomes" id="UP001235344">
    <property type="component" value="Chromosome"/>
</dbReference>
<protein>
    <submittedName>
        <fullName evidence="7">O-antigen ligase family protein</fullName>
    </submittedName>
</protein>
<feature type="transmembrane region" description="Helical" evidence="5">
    <location>
        <begin position="102"/>
        <end position="121"/>
    </location>
</feature>
<keyword evidence="4 5" id="KW-0472">Membrane</keyword>
<dbReference type="EMBL" id="CP131913">
    <property type="protein sequence ID" value="WLI73382.1"/>
    <property type="molecule type" value="Genomic_DNA"/>
</dbReference>